<evidence type="ECO:0000313" key="3">
    <source>
        <dbReference type="Proteomes" id="UP000059680"/>
    </source>
</evidence>
<gene>
    <name evidence="2" type="ordered locus">Os02g0462500</name>
    <name evidence="2" type="ORF">OSNPB_020462500</name>
</gene>
<dbReference type="Gramene" id="Os02t0462500-01">
    <property type="protein sequence ID" value="Os02t0462500-01"/>
    <property type="gene ID" value="Os02g0462500"/>
</dbReference>
<reference evidence="2 3" key="2">
    <citation type="journal article" date="2013" name="Plant Cell Physiol.">
        <title>Rice Annotation Project Database (RAP-DB): an integrative and interactive database for rice genomics.</title>
        <authorList>
            <person name="Sakai H."/>
            <person name="Lee S.S."/>
            <person name="Tanaka T."/>
            <person name="Numa H."/>
            <person name="Kim J."/>
            <person name="Kawahara Y."/>
            <person name="Wakimoto H."/>
            <person name="Yang C.C."/>
            <person name="Iwamoto M."/>
            <person name="Abe T."/>
            <person name="Yamada Y."/>
            <person name="Muto A."/>
            <person name="Inokuchi H."/>
            <person name="Ikemura T."/>
            <person name="Matsumoto T."/>
            <person name="Sasaki T."/>
            <person name="Itoh T."/>
        </authorList>
    </citation>
    <scope>NUCLEOTIDE SEQUENCE [LARGE SCALE GENOMIC DNA]</scope>
    <source>
        <strain evidence="3">cv. Nipponbare</strain>
    </source>
</reference>
<evidence type="ECO:0000256" key="1">
    <source>
        <dbReference type="SAM" id="MobiDB-lite"/>
    </source>
</evidence>
<organism evidence="2 3">
    <name type="scientific">Oryza sativa subsp. japonica</name>
    <name type="common">Rice</name>
    <dbReference type="NCBI Taxonomy" id="39947"/>
    <lineage>
        <taxon>Eukaryota</taxon>
        <taxon>Viridiplantae</taxon>
        <taxon>Streptophyta</taxon>
        <taxon>Embryophyta</taxon>
        <taxon>Tracheophyta</taxon>
        <taxon>Spermatophyta</taxon>
        <taxon>Magnoliopsida</taxon>
        <taxon>Liliopsida</taxon>
        <taxon>Poales</taxon>
        <taxon>Poaceae</taxon>
        <taxon>BOP clade</taxon>
        <taxon>Oryzoideae</taxon>
        <taxon>Oryzeae</taxon>
        <taxon>Oryzinae</taxon>
        <taxon>Oryza</taxon>
        <taxon>Oryza sativa</taxon>
    </lineage>
</organism>
<sequence>SSTSIFHSPTHAADDATAAPTAAGRLAPPRRRPALRRRPPRRPRPSPRVLDVQVSLGQAAAAEEDAVATTTTGPDGFVLAFV</sequence>
<evidence type="ECO:0000313" key="2">
    <source>
        <dbReference type="EMBL" id="BAS78565.1"/>
    </source>
</evidence>
<feature type="compositionally biased region" description="Basic residues" evidence="1">
    <location>
        <begin position="28"/>
        <end position="45"/>
    </location>
</feature>
<reference evidence="3" key="1">
    <citation type="journal article" date="2005" name="Nature">
        <title>The map-based sequence of the rice genome.</title>
        <authorList>
            <consortium name="International rice genome sequencing project (IRGSP)"/>
            <person name="Matsumoto T."/>
            <person name="Wu J."/>
            <person name="Kanamori H."/>
            <person name="Katayose Y."/>
            <person name="Fujisawa M."/>
            <person name="Namiki N."/>
            <person name="Mizuno H."/>
            <person name="Yamamoto K."/>
            <person name="Antonio B.A."/>
            <person name="Baba T."/>
            <person name="Sakata K."/>
            <person name="Nagamura Y."/>
            <person name="Aoki H."/>
            <person name="Arikawa K."/>
            <person name="Arita K."/>
            <person name="Bito T."/>
            <person name="Chiden Y."/>
            <person name="Fujitsuka N."/>
            <person name="Fukunaka R."/>
            <person name="Hamada M."/>
            <person name="Harada C."/>
            <person name="Hayashi A."/>
            <person name="Hijishita S."/>
            <person name="Honda M."/>
            <person name="Hosokawa S."/>
            <person name="Ichikawa Y."/>
            <person name="Idonuma A."/>
            <person name="Iijima M."/>
            <person name="Ikeda M."/>
            <person name="Ikeno M."/>
            <person name="Ito K."/>
            <person name="Ito S."/>
            <person name="Ito T."/>
            <person name="Ito Y."/>
            <person name="Ito Y."/>
            <person name="Iwabuchi A."/>
            <person name="Kamiya K."/>
            <person name="Karasawa W."/>
            <person name="Kurita K."/>
            <person name="Katagiri S."/>
            <person name="Kikuta A."/>
            <person name="Kobayashi H."/>
            <person name="Kobayashi N."/>
            <person name="Machita K."/>
            <person name="Maehara T."/>
            <person name="Masukawa M."/>
            <person name="Mizubayashi T."/>
            <person name="Mukai Y."/>
            <person name="Nagasaki H."/>
            <person name="Nagata Y."/>
            <person name="Naito S."/>
            <person name="Nakashima M."/>
            <person name="Nakama Y."/>
            <person name="Nakamichi Y."/>
            <person name="Nakamura M."/>
            <person name="Meguro A."/>
            <person name="Negishi M."/>
            <person name="Ohta I."/>
            <person name="Ohta T."/>
            <person name="Okamoto M."/>
            <person name="Ono N."/>
            <person name="Saji S."/>
            <person name="Sakaguchi M."/>
            <person name="Sakai K."/>
            <person name="Shibata M."/>
            <person name="Shimokawa T."/>
            <person name="Song J."/>
            <person name="Takazaki Y."/>
            <person name="Terasawa K."/>
            <person name="Tsugane M."/>
            <person name="Tsuji K."/>
            <person name="Ueda S."/>
            <person name="Waki K."/>
            <person name="Yamagata H."/>
            <person name="Yamamoto M."/>
            <person name="Yamamoto S."/>
            <person name="Yamane H."/>
            <person name="Yoshiki S."/>
            <person name="Yoshihara R."/>
            <person name="Yukawa K."/>
            <person name="Zhong H."/>
            <person name="Yano M."/>
            <person name="Yuan Q."/>
            <person name="Ouyang S."/>
            <person name="Liu J."/>
            <person name="Jones K.M."/>
            <person name="Gansberger K."/>
            <person name="Moffat K."/>
            <person name="Hill J."/>
            <person name="Bera J."/>
            <person name="Fadrosh D."/>
            <person name="Jin S."/>
            <person name="Johri S."/>
            <person name="Kim M."/>
            <person name="Overton L."/>
            <person name="Reardon M."/>
            <person name="Tsitrin T."/>
            <person name="Vuong H."/>
            <person name="Weaver B."/>
            <person name="Ciecko A."/>
            <person name="Tallon L."/>
            <person name="Jackson J."/>
            <person name="Pai G."/>
            <person name="Aken S.V."/>
            <person name="Utterback T."/>
            <person name="Reidmuller S."/>
            <person name="Feldblyum T."/>
            <person name="Hsiao J."/>
            <person name="Zismann V."/>
            <person name="Iobst S."/>
            <person name="de Vazeille A.R."/>
            <person name="Buell C.R."/>
            <person name="Ying K."/>
            <person name="Li Y."/>
            <person name="Lu T."/>
            <person name="Huang Y."/>
            <person name="Zhao Q."/>
            <person name="Feng Q."/>
            <person name="Zhang L."/>
            <person name="Zhu J."/>
            <person name="Weng Q."/>
            <person name="Mu J."/>
            <person name="Lu Y."/>
            <person name="Fan D."/>
            <person name="Liu Y."/>
            <person name="Guan J."/>
            <person name="Zhang Y."/>
            <person name="Yu S."/>
            <person name="Liu X."/>
            <person name="Zhang Y."/>
            <person name="Hong G."/>
            <person name="Han B."/>
            <person name="Choisne N."/>
            <person name="Demange N."/>
            <person name="Orjeda G."/>
            <person name="Samain S."/>
            <person name="Cattolico L."/>
            <person name="Pelletier E."/>
            <person name="Couloux A."/>
            <person name="Segurens B."/>
            <person name="Wincker P."/>
            <person name="D'Hont A."/>
            <person name="Scarpelli C."/>
            <person name="Weissenbach J."/>
            <person name="Salanoubat M."/>
            <person name="Quetier F."/>
            <person name="Yu Y."/>
            <person name="Kim H.R."/>
            <person name="Rambo T."/>
            <person name="Currie J."/>
            <person name="Collura K."/>
            <person name="Luo M."/>
            <person name="Yang T."/>
            <person name="Ammiraju J.S.S."/>
            <person name="Engler F."/>
            <person name="Soderlund C."/>
            <person name="Wing R.A."/>
            <person name="Palmer L.E."/>
            <person name="de la Bastide M."/>
            <person name="Spiegel L."/>
            <person name="Nascimento L."/>
            <person name="Zutavern T."/>
            <person name="O'Shaughnessy A."/>
            <person name="Dike S."/>
            <person name="Dedhia N."/>
            <person name="Preston R."/>
            <person name="Balija V."/>
            <person name="McCombie W.R."/>
            <person name="Chow T."/>
            <person name="Chen H."/>
            <person name="Chung M."/>
            <person name="Chen C."/>
            <person name="Shaw J."/>
            <person name="Wu H."/>
            <person name="Hsiao K."/>
            <person name="Chao Y."/>
            <person name="Chu M."/>
            <person name="Cheng C."/>
            <person name="Hour A."/>
            <person name="Lee P."/>
            <person name="Lin S."/>
            <person name="Lin Y."/>
            <person name="Liou J."/>
            <person name="Liu S."/>
            <person name="Hsing Y."/>
            <person name="Raghuvanshi S."/>
            <person name="Mohanty A."/>
            <person name="Bharti A.K."/>
            <person name="Gaur A."/>
            <person name="Gupta V."/>
            <person name="Kumar D."/>
            <person name="Ravi V."/>
            <person name="Vij S."/>
            <person name="Kapur A."/>
            <person name="Khurana P."/>
            <person name="Khurana P."/>
            <person name="Khurana J.P."/>
            <person name="Tyagi A.K."/>
            <person name="Gaikwad K."/>
            <person name="Singh A."/>
            <person name="Dalal V."/>
            <person name="Srivastava S."/>
            <person name="Dixit A."/>
            <person name="Pal A.K."/>
            <person name="Ghazi I.A."/>
            <person name="Yadav M."/>
            <person name="Pandit A."/>
            <person name="Bhargava A."/>
            <person name="Sureshbabu K."/>
            <person name="Batra K."/>
            <person name="Sharma T.R."/>
            <person name="Mohapatra T."/>
            <person name="Singh N.K."/>
            <person name="Messing J."/>
            <person name="Nelson A.B."/>
            <person name="Fuks G."/>
            <person name="Kavchok S."/>
            <person name="Keizer G."/>
            <person name="Linton E."/>
            <person name="Llaca V."/>
            <person name="Song R."/>
            <person name="Tanyolac B."/>
            <person name="Young S."/>
            <person name="Ho-Il K."/>
            <person name="Hahn J.H."/>
            <person name="Sangsakoo G."/>
            <person name="Vanavichit A."/>
            <person name="de Mattos Luiz.A.T."/>
            <person name="Zimmer P.D."/>
            <person name="Malone G."/>
            <person name="Dellagostin O."/>
            <person name="de Oliveira A.C."/>
            <person name="Bevan M."/>
            <person name="Bancroft I."/>
            <person name="Minx P."/>
            <person name="Cordum H."/>
            <person name="Wilson R."/>
            <person name="Cheng Z."/>
            <person name="Jin W."/>
            <person name="Jiang J."/>
            <person name="Leong S.A."/>
            <person name="Iwama H."/>
            <person name="Gojobori T."/>
            <person name="Itoh T."/>
            <person name="Niimura Y."/>
            <person name="Fujii Y."/>
            <person name="Habara T."/>
            <person name="Sakai H."/>
            <person name="Sato Y."/>
            <person name="Wilson G."/>
            <person name="Kumar K."/>
            <person name="McCouch S."/>
            <person name="Juretic N."/>
            <person name="Hoen D."/>
            <person name="Wright S."/>
            <person name="Bruskiewich R."/>
            <person name="Bureau T."/>
            <person name="Miyao A."/>
            <person name="Hirochika H."/>
            <person name="Nishikawa T."/>
            <person name="Kadowaki K."/>
            <person name="Sugiura M."/>
            <person name="Burr B."/>
            <person name="Sasaki T."/>
        </authorList>
    </citation>
    <scope>NUCLEOTIDE SEQUENCE [LARGE SCALE GENOMIC DNA]</scope>
    <source>
        <strain evidence="3">cv. Nipponbare</strain>
    </source>
</reference>
<dbReference type="InParanoid" id="A0A0P0VIQ1"/>
<reference evidence="2 3" key="3">
    <citation type="journal article" date="2013" name="Rice">
        <title>Improvement of the Oryza sativa Nipponbare reference genome using next generation sequence and optical map data.</title>
        <authorList>
            <person name="Kawahara Y."/>
            <person name="de la Bastide M."/>
            <person name="Hamilton J.P."/>
            <person name="Kanamori H."/>
            <person name="McCombie W.R."/>
            <person name="Ouyang S."/>
            <person name="Schwartz D.C."/>
            <person name="Tanaka T."/>
            <person name="Wu J."/>
            <person name="Zhou S."/>
            <person name="Childs K.L."/>
            <person name="Davidson R.M."/>
            <person name="Lin H."/>
            <person name="Quesada-Ocampo L."/>
            <person name="Vaillancourt B."/>
            <person name="Sakai H."/>
            <person name="Lee S.S."/>
            <person name="Kim J."/>
            <person name="Numa H."/>
            <person name="Itoh T."/>
            <person name="Buell C.R."/>
            <person name="Matsumoto T."/>
        </authorList>
    </citation>
    <scope>NUCLEOTIDE SEQUENCE [LARGE SCALE GENOMIC DNA]</scope>
    <source>
        <strain evidence="3">cv. Nipponbare</strain>
    </source>
</reference>
<protein>
    <submittedName>
        <fullName evidence="2">Os02g0462500 protein</fullName>
    </submittedName>
</protein>
<name>A0A0P0VIQ1_ORYSJ</name>
<dbReference type="AlphaFoldDB" id="A0A0P0VIQ1"/>
<proteinExistence type="predicted"/>
<keyword evidence="3" id="KW-1185">Reference proteome</keyword>
<accession>A0A0P0VIQ1</accession>
<feature type="region of interest" description="Disordered" evidence="1">
    <location>
        <begin position="1"/>
        <end position="51"/>
    </location>
</feature>
<feature type="compositionally biased region" description="Low complexity" evidence="1">
    <location>
        <begin position="15"/>
        <end position="27"/>
    </location>
</feature>
<feature type="non-terminal residue" evidence="2">
    <location>
        <position position="1"/>
    </location>
</feature>
<dbReference type="EMBL" id="AP014958">
    <property type="protein sequence ID" value="BAS78565.1"/>
    <property type="molecule type" value="Genomic_DNA"/>
</dbReference>
<dbReference type="PaxDb" id="39947-A0A0P0VIQ1"/>
<dbReference type="Proteomes" id="UP000059680">
    <property type="component" value="Chromosome 2"/>
</dbReference>